<organism evidence="2 3">
    <name type="scientific">Paenibacillus albiflavus</name>
    <dbReference type="NCBI Taxonomy" id="2545760"/>
    <lineage>
        <taxon>Bacteria</taxon>
        <taxon>Bacillati</taxon>
        <taxon>Bacillota</taxon>
        <taxon>Bacilli</taxon>
        <taxon>Bacillales</taxon>
        <taxon>Paenibacillaceae</taxon>
        <taxon>Paenibacillus</taxon>
    </lineage>
</organism>
<keyword evidence="1" id="KW-0472">Membrane</keyword>
<comment type="caution">
    <text evidence="2">The sequence shown here is derived from an EMBL/GenBank/DDBJ whole genome shotgun (WGS) entry which is preliminary data.</text>
</comment>
<keyword evidence="1" id="KW-1133">Transmembrane helix</keyword>
<evidence type="ECO:0000256" key="1">
    <source>
        <dbReference type="SAM" id="Phobius"/>
    </source>
</evidence>
<proteinExistence type="predicted"/>
<accession>A0A4R4E006</accession>
<dbReference type="InterPro" id="IPR019635">
    <property type="entry name" value="DUF2500"/>
</dbReference>
<feature type="transmembrane region" description="Helical" evidence="1">
    <location>
        <begin position="6"/>
        <end position="25"/>
    </location>
</feature>
<dbReference type="AlphaFoldDB" id="A0A4R4E006"/>
<dbReference type="EMBL" id="SKFG01000044">
    <property type="protein sequence ID" value="TCZ70559.1"/>
    <property type="molecule type" value="Genomic_DNA"/>
</dbReference>
<sequence length="123" mass="13770">MISVMGTIFPIIFVVVAGIVIFVLIKGIMQWNSNNQQPVLSVAAKVVSKRTDVRKHTHQHENHQSIGSSTYYYVTFEVESGDRMELAMSGNEFGMLAEGDYGKLTFQGTRYKGFDRDHSTGGY</sequence>
<dbReference type="Proteomes" id="UP000295418">
    <property type="component" value="Unassembled WGS sequence"/>
</dbReference>
<dbReference type="OrthoDB" id="282886at2"/>
<keyword evidence="3" id="KW-1185">Reference proteome</keyword>
<reference evidence="2 3" key="1">
    <citation type="submission" date="2019-03" db="EMBL/GenBank/DDBJ databases">
        <authorList>
            <person name="Kim M.K.M."/>
        </authorList>
    </citation>
    <scope>NUCLEOTIDE SEQUENCE [LARGE SCALE GENOMIC DNA]</scope>
    <source>
        <strain evidence="2 3">18JY21-1</strain>
    </source>
</reference>
<name>A0A4R4E006_9BACL</name>
<evidence type="ECO:0000313" key="2">
    <source>
        <dbReference type="EMBL" id="TCZ70559.1"/>
    </source>
</evidence>
<keyword evidence="1" id="KW-0812">Transmembrane</keyword>
<dbReference type="Pfam" id="PF10694">
    <property type="entry name" value="DUF2500"/>
    <property type="match status" value="1"/>
</dbReference>
<dbReference type="Gene3D" id="2.40.50.660">
    <property type="match status" value="1"/>
</dbReference>
<gene>
    <name evidence="2" type="ORF">E0485_23220</name>
</gene>
<evidence type="ECO:0000313" key="3">
    <source>
        <dbReference type="Proteomes" id="UP000295418"/>
    </source>
</evidence>
<protein>
    <submittedName>
        <fullName evidence="2">DUF2500 domain-containing protein</fullName>
    </submittedName>
</protein>